<keyword evidence="1" id="KW-0175">Coiled coil</keyword>
<evidence type="ECO:0000313" key="4">
    <source>
        <dbReference type="Proteomes" id="UP000580250"/>
    </source>
</evidence>
<proteinExistence type="predicted"/>
<comment type="caution">
    <text evidence="2">The sequence shown here is derived from an EMBL/GenBank/DDBJ whole genome shotgun (WGS) entry which is preliminary data.</text>
</comment>
<protein>
    <submittedName>
        <fullName evidence="2">Uncharacterized protein</fullName>
    </submittedName>
</protein>
<feature type="coiled-coil region" evidence="1">
    <location>
        <begin position="32"/>
        <end position="84"/>
    </location>
</feature>
<evidence type="ECO:0000313" key="2">
    <source>
        <dbReference type="EMBL" id="CAD2173559.1"/>
    </source>
</evidence>
<name>A0A6V7VF35_MELEN</name>
<organism evidence="2 4">
    <name type="scientific">Meloidogyne enterolobii</name>
    <name type="common">Root-knot nematode worm</name>
    <name type="synonym">Meloidogyne mayaguensis</name>
    <dbReference type="NCBI Taxonomy" id="390850"/>
    <lineage>
        <taxon>Eukaryota</taxon>
        <taxon>Metazoa</taxon>
        <taxon>Ecdysozoa</taxon>
        <taxon>Nematoda</taxon>
        <taxon>Chromadorea</taxon>
        <taxon>Rhabditida</taxon>
        <taxon>Tylenchina</taxon>
        <taxon>Tylenchomorpha</taxon>
        <taxon>Tylenchoidea</taxon>
        <taxon>Meloidogynidae</taxon>
        <taxon>Meloidogyninae</taxon>
        <taxon>Meloidogyne</taxon>
    </lineage>
</organism>
<dbReference type="Proteomes" id="UP000580250">
    <property type="component" value="Unassembled WGS sequence"/>
</dbReference>
<accession>A0A6V7VF35</accession>
<dbReference type="EMBL" id="CAJEWN010001196">
    <property type="protein sequence ID" value="CAD2195287.1"/>
    <property type="molecule type" value="Genomic_DNA"/>
</dbReference>
<dbReference type="AlphaFoldDB" id="A0A6V7VF35"/>
<gene>
    <name evidence="2" type="ORF">MENT_LOCUS25175</name>
    <name evidence="3" type="ORF">MENT_LOCUS48360</name>
</gene>
<sequence>MVKLFKWLRTSMRRKKRSQSPAGSSSLNSTQLEDEIAKMNEYLDEIDSIAKQMLQKKQKIEKKKQQLNEDKEQLNKLVRQFLERLTERPERFQSNDVQKSKDQNEQFVDRLDQISEIFLSGLDEDSAHSNLDFLVRQWKKLFS</sequence>
<evidence type="ECO:0000256" key="1">
    <source>
        <dbReference type="SAM" id="Coils"/>
    </source>
</evidence>
<reference evidence="2 4" key="1">
    <citation type="submission" date="2020-08" db="EMBL/GenBank/DDBJ databases">
        <authorList>
            <person name="Koutsovoulos G."/>
            <person name="Danchin GJ E."/>
        </authorList>
    </citation>
    <scope>NUCLEOTIDE SEQUENCE [LARGE SCALE GENOMIC DNA]</scope>
</reference>
<evidence type="ECO:0000313" key="3">
    <source>
        <dbReference type="EMBL" id="CAD2195287.1"/>
    </source>
</evidence>
<dbReference type="EMBL" id="CAJEWN010000219">
    <property type="protein sequence ID" value="CAD2173559.1"/>
    <property type="molecule type" value="Genomic_DNA"/>
</dbReference>